<proteinExistence type="predicted"/>
<evidence type="ECO:0000313" key="2">
    <source>
        <dbReference type="Proteomes" id="UP000287651"/>
    </source>
</evidence>
<dbReference type="EMBL" id="AMZH03021877">
    <property type="protein sequence ID" value="RRT37784.1"/>
    <property type="molecule type" value="Genomic_DNA"/>
</dbReference>
<name>A0A426XE81_ENSVE</name>
<comment type="caution">
    <text evidence="1">The sequence shown here is derived from an EMBL/GenBank/DDBJ whole genome shotgun (WGS) entry which is preliminary data.</text>
</comment>
<sequence>MGKGGEVSEDGAKVEEENMAAWLVAVNTLKIQPFRLPPLGLASLPLLDCFYGCWSCLDTRLVEITDQNRNFQGLTTFG</sequence>
<dbReference type="Proteomes" id="UP000287651">
    <property type="component" value="Unassembled WGS sequence"/>
</dbReference>
<organism evidence="1 2">
    <name type="scientific">Ensete ventricosum</name>
    <name type="common">Abyssinian banana</name>
    <name type="synonym">Musa ensete</name>
    <dbReference type="NCBI Taxonomy" id="4639"/>
    <lineage>
        <taxon>Eukaryota</taxon>
        <taxon>Viridiplantae</taxon>
        <taxon>Streptophyta</taxon>
        <taxon>Embryophyta</taxon>
        <taxon>Tracheophyta</taxon>
        <taxon>Spermatophyta</taxon>
        <taxon>Magnoliopsida</taxon>
        <taxon>Liliopsida</taxon>
        <taxon>Zingiberales</taxon>
        <taxon>Musaceae</taxon>
        <taxon>Ensete</taxon>
    </lineage>
</organism>
<gene>
    <name evidence="1" type="ORF">B296_00046335</name>
</gene>
<dbReference type="AlphaFoldDB" id="A0A426XE81"/>
<accession>A0A426XE81</accession>
<evidence type="ECO:0000313" key="1">
    <source>
        <dbReference type="EMBL" id="RRT37784.1"/>
    </source>
</evidence>
<protein>
    <submittedName>
        <fullName evidence="1">Uncharacterized protein</fullName>
    </submittedName>
</protein>
<reference evidence="1 2" key="1">
    <citation type="journal article" date="2014" name="Agronomy (Basel)">
        <title>A Draft Genome Sequence for Ensete ventricosum, the Drought-Tolerant Tree Against Hunger.</title>
        <authorList>
            <person name="Harrison J."/>
            <person name="Moore K.A."/>
            <person name="Paszkiewicz K."/>
            <person name="Jones T."/>
            <person name="Grant M."/>
            <person name="Ambacheew D."/>
            <person name="Muzemil S."/>
            <person name="Studholme D.J."/>
        </authorList>
    </citation>
    <scope>NUCLEOTIDE SEQUENCE [LARGE SCALE GENOMIC DNA]</scope>
</reference>